<comment type="catalytic activity">
    <reaction evidence="5 7">
        <text>AMP + ATP = 2 ADP</text>
        <dbReference type="Rhea" id="RHEA:12973"/>
        <dbReference type="ChEBI" id="CHEBI:30616"/>
        <dbReference type="ChEBI" id="CHEBI:456215"/>
        <dbReference type="ChEBI" id="CHEBI:456216"/>
        <dbReference type="EC" id="2.7.4.3"/>
    </reaction>
</comment>
<feature type="binding site" evidence="5">
    <location>
        <position position="133"/>
    </location>
    <ligand>
        <name>Zn(2+)</name>
        <dbReference type="ChEBI" id="CHEBI:29105"/>
        <note>structural</note>
    </ligand>
</feature>
<feature type="binding site" evidence="5">
    <location>
        <position position="160"/>
    </location>
    <ligand>
        <name>AMP</name>
        <dbReference type="ChEBI" id="CHEBI:456215"/>
    </ligand>
</feature>
<dbReference type="SUPFAM" id="SSF52540">
    <property type="entry name" value="P-loop containing nucleoside triphosphate hydrolases"/>
    <property type="match status" value="1"/>
</dbReference>
<evidence type="ECO:0000256" key="2">
    <source>
        <dbReference type="ARBA" id="ARBA00022727"/>
    </source>
</evidence>
<dbReference type="NCBIfam" id="TIGR01351">
    <property type="entry name" value="adk"/>
    <property type="match status" value="1"/>
</dbReference>
<feature type="binding site" evidence="5">
    <location>
        <begin position="10"/>
        <end position="15"/>
    </location>
    <ligand>
        <name>ATP</name>
        <dbReference type="ChEBI" id="CHEBI:30616"/>
    </ligand>
</feature>
<proteinExistence type="inferred from homology"/>
<comment type="function">
    <text evidence="5">Catalyzes the reversible transfer of the terminal phosphate group between ATP and AMP. Plays an important role in cellular energy homeostasis and in adenine nucleotide metabolism.</text>
</comment>
<keyword evidence="5" id="KW-0862">Zinc</keyword>
<feature type="binding site" evidence="5">
    <location>
        <position position="36"/>
    </location>
    <ligand>
        <name>AMP</name>
        <dbReference type="ChEBI" id="CHEBI:456215"/>
    </ligand>
</feature>
<comment type="subunit">
    <text evidence="5 7">Monomer.</text>
</comment>
<keyword evidence="4 5" id="KW-0418">Kinase</keyword>
<comment type="pathway">
    <text evidence="5">Purine metabolism; AMP biosynthesis via salvage pathway; AMP from ADP: step 1/1.</text>
</comment>
<keyword evidence="2 5" id="KW-0545">Nucleotide biosynthesis</keyword>
<evidence type="ECO:0000256" key="7">
    <source>
        <dbReference type="RuleBase" id="RU003331"/>
    </source>
</evidence>
<dbReference type="Gene3D" id="3.40.50.300">
    <property type="entry name" value="P-loop containing nucleotide triphosphate hydrolases"/>
    <property type="match status" value="1"/>
</dbReference>
<dbReference type="PANTHER" id="PTHR23359">
    <property type="entry name" value="NUCLEOTIDE KINASE"/>
    <property type="match status" value="1"/>
</dbReference>
<feature type="binding site" evidence="5">
    <location>
        <begin position="57"/>
        <end position="59"/>
    </location>
    <ligand>
        <name>AMP</name>
        <dbReference type="ChEBI" id="CHEBI:456215"/>
    </ligand>
</feature>
<comment type="domain">
    <text evidence="5">Consists of three domains, a large central CORE domain and two small peripheral domains, NMPbind and LID, which undergo movements during catalysis. The LID domain closes over the site of phosphoryl transfer upon ATP binding. Assembling and dissambling the active center during each catalytic cycle provides an effective means to prevent ATP hydrolysis. Some bacteria have evolved a zinc-coordinating structure that stabilizes the LID domain.</text>
</comment>
<dbReference type="NCBIfam" id="NF001381">
    <property type="entry name" value="PRK00279.1-3"/>
    <property type="match status" value="1"/>
</dbReference>
<dbReference type="NCBIfam" id="NF001379">
    <property type="entry name" value="PRK00279.1-1"/>
    <property type="match status" value="1"/>
</dbReference>
<accession>A0ABS5SGI6</accession>
<dbReference type="RefSeq" id="WP_214176484.1">
    <property type="nucleotide sequence ID" value="NZ_JAHCVK010000011.1"/>
</dbReference>
<feature type="binding site" evidence="5">
    <location>
        <position position="127"/>
    </location>
    <ligand>
        <name>ATP</name>
        <dbReference type="ChEBI" id="CHEBI:30616"/>
    </ligand>
</feature>
<keyword evidence="5" id="KW-0479">Metal-binding</keyword>
<sequence length="217" mass="23458">MNIILLGPPGAGKGTQAKILAKKFNIPQISTGDILRGAVKEQTPMGIKAKGFMDAGALVPDGVVVGIVEERLAKDDCSGGFILDGFPRTVAQADALKEMLVSHGKAIDHVVSVEVDSEELLQRITGRRTCRGCGKGFHIAFNPPKIAEKCDDCGDELYQRDDDSEETMRKRLDVYNAQTSPLIAYYTKESLLRGIQGTGSIESIQQALLKILEGARE</sequence>
<dbReference type="PRINTS" id="PR00094">
    <property type="entry name" value="ADENYLTKNASE"/>
</dbReference>
<dbReference type="InterPro" id="IPR007862">
    <property type="entry name" value="Adenylate_kinase_lid-dom"/>
</dbReference>
<evidence type="ECO:0000313" key="10">
    <source>
        <dbReference type="Proteomes" id="UP000756860"/>
    </source>
</evidence>
<evidence type="ECO:0000256" key="4">
    <source>
        <dbReference type="ARBA" id="ARBA00022777"/>
    </source>
</evidence>
<dbReference type="PROSITE" id="PS00113">
    <property type="entry name" value="ADENYLATE_KINASE"/>
    <property type="match status" value="1"/>
</dbReference>
<evidence type="ECO:0000256" key="1">
    <source>
        <dbReference type="ARBA" id="ARBA00022679"/>
    </source>
</evidence>
<dbReference type="Proteomes" id="UP000756860">
    <property type="component" value="Unassembled WGS sequence"/>
</dbReference>
<dbReference type="InterPro" id="IPR033690">
    <property type="entry name" value="Adenylat_kinase_CS"/>
</dbReference>
<evidence type="ECO:0000256" key="6">
    <source>
        <dbReference type="RuleBase" id="RU003330"/>
    </source>
</evidence>
<protein>
    <recommendedName>
        <fullName evidence="5 7">Adenylate kinase</fullName>
        <shortName evidence="5">AK</shortName>
        <ecNumber evidence="5 7">2.7.4.3</ecNumber>
    </recommendedName>
    <alternativeName>
        <fullName evidence="5">ATP-AMP transphosphorylase</fullName>
    </alternativeName>
    <alternativeName>
        <fullName evidence="5">ATP:AMP phosphotransferase</fullName>
    </alternativeName>
    <alternativeName>
        <fullName evidence="5">Adenylate monophosphate kinase</fullName>
    </alternativeName>
</protein>
<name>A0ABS5SGI6_9BACT</name>
<feature type="domain" description="Adenylate kinase active site lid" evidence="8">
    <location>
        <begin position="127"/>
        <end position="162"/>
    </location>
</feature>
<dbReference type="EMBL" id="JAHCVK010000011">
    <property type="protein sequence ID" value="MBT0654475.1"/>
    <property type="molecule type" value="Genomic_DNA"/>
</dbReference>
<dbReference type="CDD" id="cd01428">
    <property type="entry name" value="ADK"/>
    <property type="match status" value="1"/>
</dbReference>
<dbReference type="Pfam" id="PF00406">
    <property type="entry name" value="ADK"/>
    <property type="match status" value="1"/>
</dbReference>
<keyword evidence="1 5" id="KW-0808">Transferase</keyword>
<dbReference type="HAMAP" id="MF_00235">
    <property type="entry name" value="Adenylate_kinase_Adk"/>
    <property type="match status" value="1"/>
</dbReference>
<dbReference type="Pfam" id="PF05191">
    <property type="entry name" value="ADK_lid"/>
    <property type="match status" value="1"/>
</dbReference>
<feature type="binding site" evidence="5">
    <location>
        <position position="199"/>
    </location>
    <ligand>
        <name>ATP</name>
        <dbReference type="ChEBI" id="CHEBI:30616"/>
    </ligand>
</feature>
<gene>
    <name evidence="5" type="primary">adk</name>
    <name evidence="9" type="ORF">KI810_15595</name>
</gene>
<evidence type="ECO:0000313" key="9">
    <source>
        <dbReference type="EMBL" id="MBT0654475.1"/>
    </source>
</evidence>
<dbReference type="NCBIfam" id="NF001380">
    <property type="entry name" value="PRK00279.1-2"/>
    <property type="match status" value="1"/>
</dbReference>
<feature type="binding site" evidence="5">
    <location>
        <begin position="85"/>
        <end position="88"/>
    </location>
    <ligand>
        <name>AMP</name>
        <dbReference type="ChEBI" id="CHEBI:456215"/>
    </ligand>
</feature>
<dbReference type="InterPro" id="IPR006259">
    <property type="entry name" value="Adenyl_kin_sub"/>
</dbReference>
<dbReference type="InterPro" id="IPR027417">
    <property type="entry name" value="P-loop_NTPase"/>
</dbReference>
<dbReference type="EC" id="2.7.4.3" evidence="5 7"/>
<reference evidence="9 10" key="1">
    <citation type="submission" date="2021-05" db="EMBL/GenBank/DDBJ databases">
        <title>The draft genome of Geobacter luticola JCM 17780.</title>
        <authorList>
            <person name="Xu Z."/>
            <person name="Masuda Y."/>
            <person name="Itoh H."/>
            <person name="Senoo K."/>
        </authorList>
    </citation>
    <scope>NUCLEOTIDE SEQUENCE [LARGE SCALE GENOMIC DNA]</scope>
    <source>
        <strain evidence="9 10">JCM 17780</strain>
    </source>
</reference>
<comment type="caution">
    <text evidence="5">Lacks conserved residue(s) required for the propagation of feature annotation.</text>
</comment>
<evidence type="ECO:0000256" key="5">
    <source>
        <dbReference type="HAMAP-Rule" id="MF_00235"/>
    </source>
</evidence>
<evidence type="ECO:0000256" key="3">
    <source>
        <dbReference type="ARBA" id="ARBA00022741"/>
    </source>
</evidence>
<keyword evidence="5 7" id="KW-0067">ATP-binding</keyword>
<dbReference type="NCBIfam" id="NF011100">
    <property type="entry name" value="PRK14527.1"/>
    <property type="match status" value="1"/>
</dbReference>
<feature type="binding site" evidence="5">
    <location>
        <position position="171"/>
    </location>
    <ligand>
        <name>AMP</name>
        <dbReference type="ChEBI" id="CHEBI:456215"/>
    </ligand>
</feature>
<evidence type="ECO:0000259" key="8">
    <source>
        <dbReference type="Pfam" id="PF05191"/>
    </source>
</evidence>
<feature type="binding site" evidence="5">
    <location>
        <position position="31"/>
    </location>
    <ligand>
        <name>AMP</name>
        <dbReference type="ChEBI" id="CHEBI:456215"/>
    </ligand>
</feature>
<comment type="subcellular location">
    <subcellularLocation>
        <location evidence="5 7">Cytoplasm</location>
    </subcellularLocation>
</comment>
<dbReference type="InterPro" id="IPR000850">
    <property type="entry name" value="Adenylat/UMP-CMP_kin"/>
</dbReference>
<keyword evidence="10" id="KW-1185">Reference proteome</keyword>
<feature type="region of interest" description="NMP" evidence="5">
    <location>
        <begin position="30"/>
        <end position="59"/>
    </location>
</feature>
<feature type="binding site" evidence="5">
    <location>
        <position position="92"/>
    </location>
    <ligand>
        <name>AMP</name>
        <dbReference type="ChEBI" id="CHEBI:456215"/>
    </ligand>
</feature>
<comment type="caution">
    <text evidence="9">The sequence shown here is derived from an EMBL/GenBank/DDBJ whole genome shotgun (WGS) entry which is preliminary data.</text>
</comment>
<feature type="region of interest" description="LID" evidence="5">
    <location>
        <begin position="126"/>
        <end position="163"/>
    </location>
</feature>
<keyword evidence="3 5" id="KW-0547">Nucleotide-binding</keyword>
<organism evidence="9 10">
    <name type="scientific">Geomobilimonas luticola</name>
    <dbReference type="NCBI Taxonomy" id="1114878"/>
    <lineage>
        <taxon>Bacteria</taxon>
        <taxon>Pseudomonadati</taxon>
        <taxon>Thermodesulfobacteriota</taxon>
        <taxon>Desulfuromonadia</taxon>
        <taxon>Geobacterales</taxon>
        <taxon>Geobacteraceae</taxon>
        <taxon>Geomobilimonas</taxon>
    </lineage>
</organism>
<feature type="binding site" evidence="5">
    <location>
        <position position="150"/>
    </location>
    <ligand>
        <name>Zn(2+)</name>
        <dbReference type="ChEBI" id="CHEBI:29105"/>
        <note>structural</note>
    </ligand>
</feature>
<comment type="similarity">
    <text evidence="5 6">Belongs to the adenylate kinase family.</text>
</comment>
<feature type="binding site" evidence="5">
    <location>
        <position position="130"/>
    </location>
    <ligand>
        <name>Zn(2+)</name>
        <dbReference type="ChEBI" id="CHEBI:29105"/>
        <note>structural</note>
    </ligand>
</feature>
<feature type="binding site" evidence="5">
    <location>
        <position position="153"/>
    </location>
    <ligand>
        <name>Zn(2+)</name>
        <dbReference type="ChEBI" id="CHEBI:29105"/>
        <note>structural</note>
    </ligand>
</feature>
<dbReference type="GO" id="GO:0004017">
    <property type="term" value="F:AMP kinase activity"/>
    <property type="evidence" value="ECO:0007669"/>
    <property type="project" value="UniProtKB-EC"/>
</dbReference>
<keyword evidence="5" id="KW-0963">Cytoplasm</keyword>